<organism evidence="3 5">
    <name type="scientific">Heyndrickxia coagulans</name>
    <name type="common">Weizmannia coagulans</name>
    <dbReference type="NCBI Taxonomy" id="1398"/>
    <lineage>
        <taxon>Bacteria</taxon>
        <taxon>Bacillati</taxon>
        <taxon>Bacillota</taxon>
        <taxon>Bacilli</taxon>
        <taxon>Bacillales</taxon>
        <taxon>Bacillaceae</taxon>
        <taxon>Heyndrickxia</taxon>
    </lineage>
</organism>
<reference evidence="1" key="1">
    <citation type="submission" date="2015-01" db="EMBL/GenBank/DDBJ databases">
        <title>Comparative genome analysis of Bacillus coagulans HM-08, Clostridium butyricum HM-68, Bacillus subtilis HM-66 and Bacillus licheniformis BL-09.</title>
        <authorList>
            <person name="Zhang H."/>
        </authorList>
    </citation>
    <scope>NUCLEOTIDE SEQUENCE [LARGE SCALE GENOMIC DNA]</scope>
    <source>
        <strain evidence="1">HM-08</strain>
    </source>
</reference>
<dbReference type="EMBL" id="LQYI01000006">
    <property type="protein sequence ID" value="KYC73577.1"/>
    <property type="molecule type" value="Genomic_DNA"/>
</dbReference>
<evidence type="ECO:0000313" key="5">
    <source>
        <dbReference type="Proteomes" id="UP000075304"/>
    </source>
</evidence>
<accession>A0A0C5CFB4</accession>
<dbReference type="AlphaFoldDB" id="A0A0C5CFB4"/>
<sequence length="51" mass="5455">MALVRAIAAPIRKRRTPGTRTLKTWVAVLGSTVLNPFLGEELPATPATPTL</sequence>
<dbReference type="PATRIC" id="fig|1398.18.peg.3471"/>
<protein>
    <submittedName>
        <fullName evidence="3">Uncharacterized protein</fullName>
    </submittedName>
</protein>
<dbReference type="Proteomes" id="UP000075304">
    <property type="component" value="Unassembled WGS sequence"/>
</dbReference>
<dbReference type="EMBL" id="CP010525">
    <property type="protein sequence ID" value="AJO24310.1"/>
    <property type="molecule type" value="Genomic_DNA"/>
</dbReference>
<evidence type="ECO:0000313" key="1">
    <source>
        <dbReference type="EMBL" id="AJO24310.1"/>
    </source>
</evidence>
<evidence type="ECO:0000313" key="4">
    <source>
        <dbReference type="Proteomes" id="UP000032024"/>
    </source>
</evidence>
<evidence type="ECO:0000313" key="3">
    <source>
        <dbReference type="EMBL" id="KYC73577.1"/>
    </source>
</evidence>
<keyword evidence="4" id="KW-1185">Reference proteome</keyword>
<proteinExistence type="predicted"/>
<dbReference type="Proteomes" id="UP000032024">
    <property type="component" value="Chromosome"/>
</dbReference>
<reference evidence="3 5" key="3">
    <citation type="submission" date="2016-01" db="EMBL/GenBank/DDBJ databases">
        <title>Genome Sequences of Twelve Sporeforming Bacillus Species Isolated from Foods.</title>
        <authorList>
            <person name="Berendsen E.M."/>
            <person name="Wells-Bennik M.H."/>
            <person name="Krawcyk A.O."/>
            <person name="De Jong A."/>
            <person name="Holsappel S."/>
            <person name="Eijlander R.T."/>
            <person name="Kuipers O.P."/>
        </authorList>
    </citation>
    <scope>NUCLEOTIDE SEQUENCE [LARGE SCALE GENOMIC DNA]</scope>
    <source>
        <strain evidence="3 5">B4099</strain>
    </source>
</reference>
<dbReference type="Proteomes" id="UP000070376">
    <property type="component" value="Unassembled WGS sequence"/>
</dbReference>
<reference evidence="2" key="4">
    <citation type="submission" date="2016-01" db="EMBL/GenBank/DDBJ databases">
        <authorList>
            <person name="Oliw E.H."/>
        </authorList>
    </citation>
    <scope>NUCLEOTIDE SEQUENCE [LARGE SCALE GENOMIC DNA]</scope>
    <source>
        <strain evidence="2">GED7749B</strain>
    </source>
</reference>
<dbReference type="EMBL" id="LRPN01000190">
    <property type="protein sequence ID" value="KWZ76657.1"/>
    <property type="molecule type" value="Genomic_DNA"/>
</dbReference>
<name>A0A0C5CFB4_HEYCO</name>
<evidence type="ECO:0000313" key="2">
    <source>
        <dbReference type="EMBL" id="KWZ76657.1"/>
    </source>
</evidence>
<reference evidence="4" key="2">
    <citation type="submission" date="2015-01" db="EMBL/GenBank/DDBJ databases">
        <title>Comparative genome analysis of Bacillus coagulans HM-08, Clostridium butyricum HM-68, Bacillus subtilis HM-66 and Bacillus paralicheniformis BL-09.</title>
        <authorList>
            <person name="Zhang H."/>
        </authorList>
    </citation>
    <scope>NUCLEOTIDE SEQUENCE [LARGE SCALE GENOMIC DNA]</scope>
    <source>
        <strain evidence="4">HM-08</strain>
    </source>
</reference>
<gene>
    <name evidence="3" type="ORF">B4099_0922</name>
    <name evidence="2" type="ORF">HMPREF3213_03709</name>
    <name evidence="1" type="ORF">SB48_HM08orf05613</name>
</gene>